<protein>
    <submittedName>
        <fullName evidence="1">Uncharacterized protein</fullName>
    </submittedName>
</protein>
<comment type="caution">
    <text evidence="1">The sequence shown here is derived from an EMBL/GenBank/DDBJ whole genome shotgun (WGS) entry which is preliminary data.</text>
</comment>
<accession>F5IVP5</accession>
<dbReference type="Proteomes" id="UP000004913">
    <property type="component" value="Unassembled WGS sequence"/>
</dbReference>
<keyword evidence="2" id="KW-1185">Reference proteome</keyword>
<dbReference type="HOGENOM" id="CLU_1033403_0_0_10"/>
<reference evidence="1 2" key="1">
    <citation type="submission" date="2011-04" db="EMBL/GenBank/DDBJ databases">
        <title>The Genome Sequence of Dysgonomonas gadei ATCC BAA-286.</title>
        <authorList>
            <consortium name="The Broad Institute Genome Sequencing Platform"/>
            <person name="Earl A."/>
            <person name="Ward D."/>
            <person name="Feldgarden M."/>
            <person name="Gevers D."/>
            <person name="Pudlo N."/>
            <person name="Martens E."/>
            <person name="Allen-Vercoe E."/>
            <person name="Young S.K."/>
            <person name="Zeng Q."/>
            <person name="Gargeya S."/>
            <person name="Fitzgerald M."/>
            <person name="Haas B."/>
            <person name="Abouelleil A."/>
            <person name="Alvarado L."/>
            <person name="Arachchi H.M."/>
            <person name="Berlin A."/>
            <person name="Brown A."/>
            <person name="Chapman S.B."/>
            <person name="Chen Z."/>
            <person name="Dunbar C."/>
            <person name="Freedman E."/>
            <person name="Gearin G."/>
            <person name="Gellesch M."/>
            <person name="Goldberg J."/>
            <person name="Griggs A."/>
            <person name="Gujja S."/>
            <person name="Heiman D."/>
            <person name="Howarth C."/>
            <person name="Larson L."/>
            <person name="Lui A."/>
            <person name="MacDonald P.J.P."/>
            <person name="Mehta T."/>
            <person name="Montmayeur A."/>
            <person name="Murphy C."/>
            <person name="Neiman D."/>
            <person name="Pearson M."/>
            <person name="Priest M."/>
            <person name="Roberts A."/>
            <person name="Saif S."/>
            <person name="Shea T."/>
            <person name="Shenoy N."/>
            <person name="Sisk P."/>
            <person name="Stolte C."/>
            <person name="Sykes S."/>
            <person name="Yandava C."/>
            <person name="Wortman J."/>
            <person name="Nusbaum C."/>
            <person name="Birren B."/>
        </authorList>
    </citation>
    <scope>NUCLEOTIDE SEQUENCE [LARGE SCALE GENOMIC DNA]</scope>
    <source>
        <strain evidence="1 2">ATCC BAA-286</strain>
    </source>
</reference>
<evidence type="ECO:0000313" key="2">
    <source>
        <dbReference type="Proteomes" id="UP000004913"/>
    </source>
</evidence>
<gene>
    <name evidence="1" type="ORF">HMPREF9455_00945</name>
</gene>
<proteinExistence type="predicted"/>
<dbReference type="eggNOG" id="ENOG5033D7P">
    <property type="taxonomic scope" value="Bacteria"/>
</dbReference>
<dbReference type="PROSITE" id="PS51257">
    <property type="entry name" value="PROKAR_LIPOPROTEIN"/>
    <property type="match status" value="1"/>
</dbReference>
<name>F5IVP5_9BACT</name>
<evidence type="ECO:0000313" key="1">
    <source>
        <dbReference type="EMBL" id="EGK02695.1"/>
    </source>
</evidence>
<dbReference type="EMBL" id="ADLV01000015">
    <property type="protein sequence ID" value="EGK02695.1"/>
    <property type="molecule type" value="Genomic_DNA"/>
</dbReference>
<sequence>MREIFFLYFVVISVLAILMSSCNPFSIEPTTIKEIVNDDMTVKWLGRSTAFAEVPDIVIAESEKVSDTLCIAENITEIRFNTNIFSEGNEIIIGFSGAPRRYGKPTEVKTSALGYKILLDTNYIKGTDKNGRVKVFHGGKISKDCEVNLLTTAYTRYTLPDRDIILAEHILEENIDYIRTNQPELSEPVIADNLDKYMRQYVGFINNYNQEVIIWINFLKKDSDILSVINTKHLNEGIIHVDDGGSNFWSVYINLTKKELFNMSVNGVA</sequence>
<dbReference type="RefSeq" id="WP_006798460.1">
    <property type="nucleotide sequence ID" value="NZ_GL891980.1"/>
</dbReference>
<dbReference type="OrthoDB" id="4301792at2"/>
<dbReference type="AlphaFoldDB" id="F5IVP5"/>
<organism evidence="1 2">
    <name type="scientific">Dysgonomonas gadei ATCC BAA-286</name>
    <dbReference type="NCBI Taxonomy" id="742766"/>
    <lineage>
        <taxon>Bacteria</taxon>
        <taxon>Pseudomonadati</taxon>
        <taxon>Bacteroidota</taxon>
        <taxon>Bacteroidia</taxon>
        <taxon>Bacteroidales</taxon>
        <taxon>Dysgonomonadaceae</taxon>
        <taxon>Dysgonomonas</taxon>
    </lineage>
</organism>
<dbReference type="STRING" id="742766.HMPREF9455_00945"/>